<evidence type="ECO:0000256" key="3">
    <source>
        <dbReference type="SAM" id="Phobius"/>
    </source>
</evidence>
<protein>
    <submittedName>
        <fullName evidence="4">Short chain dehydrogenase protein</fullName>
    </submittedName>
</protein>
<dbReference type="PANTHER" id="PTHR43899">
    <property type="entry name" value="RH59310P"/>
    <property type="match status" value="1"/>
</dbReference>
<evidence type="ECO:0000256" key="2">
    <source>
        <dbReference type="ARBA" id="ARBA00023002"/>
    </source>
</evidence>
<keyword evidence="3" id="KW-0812">Transmembrane</keyword>
<dbReference type="STRING" id="1380566.A0A179FDQ1"/>
<dbReference type="OrthoDB" id="47007at2759"/>
<name>A0A179FDQ1_METCM</name>
<gene>
    <name evidence="4" type="ORF">VFPPC_09727</name>
</gene>
<organism evidence="4 5">
    <name type="scientific">Pochonia chlamydosporia 170</name>
    <dbReference type="NCBI Taxonomy" id="1380566"/>
    <lineage>
        <taxon>Eukaryota</taxon>
        <taxon>Fungi</taxon>
        <taxon>Dikarya</taxon>
        <taxon>Ascomycota</taxon>
        <taxon>Pezizomycotina</taxon>
        <taxon>Sordariomycetes</taxon>
        <taxon>Hypocreomycetidae</taxon>
        <taxon>Hypocreales</taxon>
        <taxon>Clavicipitaceae</taxon>
        <taxon>Pochonia</taxon>
    </lineage>
</organism>
<dbReference type="SUPFAM" id="SSF51735">
    <property type="entry name" value="NAD(P)-binding Rossmann-fold domains"/>
    <property type="match status" value="1"/>
</dbReference>
<dbReference type="EMBL" id="LSBJ02000006">
    <property type="protein sequence ID" value="OAQ63616.1"/>
    <property type="molecule type" value="Genomic_DNA"/>
</dbReference>
<accession>A0A179FDQ1</accession>
<dbReference type="GO" id="GO:0005783">
    <property type="term" value="C:endoplasmic reticulum"/>
    <property type="evidence" value="ECO:0007669"/>
    <property type="project" value="TreeGrafter"/>
</dbReference>
<dbReference type="GeneID" id="28852206"/>
<dbReference type="Pfam" id="PF00106">
    <property type="entry name" value="adh_short"/>
    <property type="match status" value="1"/>
</dbReference>
<keyword evidence="5" id="KW-1185">Reference proteome</keyword>
<dbReference type="RefSeq" id="XP_018141196.1">
    <property type="nucleotide sequence ID" value="XM_018288212.1"/>
</dbReference>
<comment type="caution">
    <text evidence="4">The sequence shown here is derived from an EMBL/GenBank/DDBJ whole genome shotgun (WGS) entry which is preliminary data.</text>
</comment>
<evidence type="ECO:0000313" key="5">
    <source>
        <dbReference type="Proteomes" id="UP000078397"/>
    </source>
</evidence>
<dbReference type="AlphaFoldDB" id="A0A179FDQ1"/>
<dbReference type="GO" id="GO:0016491">
    <property type="term" value="F:oxidoreductase activity"/>
    <property type="evidence" value="ECO:0007669"/>
    <property type="project" value="UniProtKB-KW"/>
</dbReference>
<keyword evidence="3" id="KW-0472">Membrane</keyword>
<reference evidence="4 5" key="1">
    <citation type="journal article" date="2016" name="PLoS Pathog.">
        <title>Biosynthesis of antibiotic leucinostatins in bio-control fungus Purpureocillium lilacinum and their inhibition on phytophthora revealed by genome mining.</title>
        <authorList>
            <person name="Wang G."/>
            <person name="Liu Z."/>
            <person name="Lin R."/>
            <person name="Li E."/>
            <person name="Mao Z."/>
            <person name="Ling J."/>
            <person name="Yang Y."/>
            <person name="Yin W.B."/>
            <person name="Xie B."/>
        </authorList>
    </citation>
    <scope>NUCLEOTIDE SEQUENCE [LARGE SCALE GENOMIC DNA]</scope>
    <source>
        <strain evidence="4">170</strain>
    </source>
</reference>
<evidence type="ECO:0000313" key="4">
    <source>
        <dbReference type="EMBL" id="OAQ63616.1"/>
    </source>
</evidence>
<dbReference type="PANTHER" id="PTHR43899:SF13">
    <property type="entry name" value="RH59310P"/>
    <property type="match status" value="1"/>
</dbReference>
<dbReference type="KEGG" id="pchm:VFPPC_09727"/>
<evidence type="ECO:0000256" key="1">
    <source>
        <dbReference type="ARBA" id="ARBA00006484"/>
    </source>
</evidence>
<comment type="similarity">
    <text evidence="1">Belongs to the short-chain dehydrogenases/reductases (SDR) family.</text>
</comment>
<sequence length="323" mass="35139">MESTIKIALIALGTITIISTAWSLISFLYIYIRPSRLPRYLKTANNATPWAVVTGASNGIGKAFAYDLASRGCNIVLHGRNAAKLDKIASDLQRLHPGREFRTLLADASLSPSQTLATVEETLSDINVKILVNNVGATMPFGHEFDTLEAFTLSELEANVSTNATFPLLFTRALMPNLIANQPSLILNIGSIADIAMPLFPAYGPSKAFLMCSTAELALEQVYKGRDIEVLGLRVMQVTETGTIKVPTSYFVPDPKTWVRSALDRVGCGRRVIVPYLPHALQTAMLECVPAFMEASVKIAGVKKNLELDPTGSRGVMQKDKEL</sequence>
<proteinExistence type="inferred from homology"/>
<dbReference type="Proteomes" id="UP000078397">
    <property type="component" value="Unassembled WGS sequence"/>
</dbReference>
<dbReference type="PIRSF" id="PIRSF000126">
    <property type="entry name" value="11-beta-HSD1"/>
    <property type="match status" value="1"/>
</dbReference>
<dbReference type="PRINTS" id="PR00081">
    <property type="entry name" value="GDHRDH"/>
</dbReference>
<dbReference type="InterPro" id="IPR036291">
    <property type="entry name" value="NAD(P)-bd_dom_sf"/>
</dbReference>
<keyword evidence="2" id="KW-0560">Oxidoreductase</keyword>
<dbReference type="InterPro" id="IPR002347">
    <property type="entry name" value="SDR_fam"/>
</dbReference>
<keyword evidence="3" id="KW-1133">Transmembrane helix</keyword>
<dbReference type="Gene3D" id="3.40.50.720">
    <property type="entry name" value="NAD(P)-binding Rossmann-like Domain"/>
    <property type="match status" value="1"/>
</dbReference>
<dbReference type="InterPro" id="IPR051019">
    <property type="entry name" value="VLCFA-Steroid_DH"/>
</dbReference>
<feature type="transmembrane region" description="Helical" evidence="3">
    <location>
        <begin position="7"/>
        <end position="32"/>
    </location>
</feature>